<evidence type="ECO:0000256" key="2">
    <source>
        <dbReference type="SAM" id="SignalP"/>
    </source>
</evidence>
<feature type="chain" id="PRO_5046392498" evidence="2">
    <location>
        <begin position="27"/>
        <end position="119"/>
    </location>
</feature>
<feature type="region of interest" description="Disordered" evidence="1">
    <location>
        <begin position="78"/>
        <end position="119"/>
    </location>
</feature>
<protein>
    <submittedName>
        <fullName evidence="3">Uncharacterized protein</fullName>
    </submittedName>
</protein>
<dbReference type="Proteomes" id="UP001265550">
    <property type="component" value="Unassembled WGS sequence"/>
</dbReference>
<feature type="signal peptide" evidence="2">
    <location>
        <begin position="1"/>
        <end position="26"/>
    </location>
</feature>
<keyword evidence="2" id="KW-0732">Signal</keyword>
<evidence type="ECO:0000313" key="4">
    <source>
        <dbReference type="Proteomes" id="UP001265550"/>
    </source>
</evidence>
<name>A0ABU1V7Z9_9BURK</name>
<keyword evidence="4" id="KW-1185">Reference proteome</keyword>
<feature type="compositionally biased region" description="Basic and acidic residues" evidence="1">
    <location>
        <begin position="78"/>
        <end position="103"/>
    </location>
</feature>
<organism evidence="3 4">
    <name type="scientific">Hydrogenophaga laconesensis</name>
    <dbReference type="NCBI Taxonomy" id="1805971"/>
    <lineage>
        <taxon>Bacteria</taxon>
        <taxon>Pseudomonadati</taxon>
        <taxon>Pseudomonadota</taxon>
        <taxon>Betaproteobacteria</taxon>
        <taxon>Burkholderiales</taxon>
        <taxon>Comamonadaceae</taxon>
        <taxon>Hydrogenophaga</taxon>
    </lineage>
</organism>
<evidence type="ECO:0000256" key="1">
    <source>
        <dbReference type="SAM" id="MobiDB-lite"/>
    </source>
</evidence>
<sequence>MLNRTHFLRSVVAVGLMALGATAALAQGLTAGALQAERVDNRQDRQEARIEQGVASGELTRRETARLDAREARITRMEHRAEADGKVTGREAVRLERAQDKASRRIALQKHDRQHRPMP</sequence>
<dbReference type="EMBL" id="JAVDWE010000002">
    <property type="protein sequence ID" value="MDR7093485.1"/>
    <property type="molecule type" value="Genomic_DNA"/>
</dbReference>
<proteinExistence type="predicted"/>
<evidence type="ECO:0000313" key="3">
    <source>
        <dbReference type="EMBL" id="MDR7093485.1"/>
    </source>
</evidence>
<reference evidence="3 4" key="1">
    <citation type="submission" date="2023-07" db="EMBL/GenBank/DDBJ databases">
        <title>Sorghum-associated microbial communities from plants grown in Nebraska, USA.</title>
        <authorList>
            <person name="Schachtman D."/>
        </authorList>
    </citation>
    <scope>NUCLEOTIDE SEQUENCE [LARGE SCALE GENOMIC DNA]</scope>
    <source>
        <strain evidence="3 4">BE240</strain>
    </source>
</reference>
<dbReference type="RefSeq" id="WP_204732656.1">
    <property type="nucleotide sequence ID" value="NZ_JAVDWE010000002.1"/>
</dbReference>
<gene>
    <name evidence="3" type="ORF">J2X09_001217</name>
</gene>
<comment type="caution">
    <text evidence="3">The sequence shown here is derived from an EMBL/GenBank/DDBJ whole genome shotgun (WGS) entry which is preliminary data.</text>
</comment>
<accession>A0ABU1V7Z9</accession>